<accession>A0A840Y5D3</accession>
<dbReference type="GO" id="GO:0003677">
    <property type="term" value="F:DNA binding"/>
    <property type="evidence" value="ECO:0007669"/>
    <property type="project" value="UniProtKB-KW"/>
</dbReference>
<keyword evidence="3" id="KW-1185">Reference proteome</keyword>
<comment type="caution">
    <text evidence="2">The sequence shown here is derived from an EMBL/GenBank/DDBJ whole genome shotgun (WGS) entry which is preliminary data.</text>
</comment>
<proteinExistence type="predicted"/>
<dbReference type="RefSeq" id="WP_184521108.1">
    <property type="nucleotide sequence ID" value="NZ_JACIJD010000026.1"/>
</dbReference>
<reference evidence="2 3" key="1">
    <citation type="submission" date="2020-08" db="EMBL/GenBank/DDBJ databases">
        <title>Genomic Encyclopedia of Type Strains, Phase IV (KMG-IV): sequencing the most valuable type-strain genomes for metagenomic binning, comparative biology and taxonomic classification.</title>
        <authorList>
            <person name="Goeker M."/>
        </authorList>
    </citation>
    <scope>NUCLEOTIDE SEQUENCE [LARGE SCALE GENOMIC DNA]</scope>
    <source>
        <strain evidence="2 3">DSM 25622</strain>
    </source>
</reference>
<organism evidence="2 3">
    <name type="scientific">Muricoccus pecuniae</name>
    <dbReference type="NCBI Taxonomy" id="693023"/>
    <lineage>
        <taxon>Bacteria</taxon>
        <taxon>Pseudomonadati</taxon>
        <taxon>Pseudomonadota</taxon>
        <taxon>Alphaproteobacteria</taxon>
        <taxon>Acetobacterales</taxon>
        <taxon>Roseomonadaceae</taxon>
        <taxon>Muricoccus</taxon>
    </lineage>
</organism>
<name>A0A840Y5D3_9PROT</name>
<dbReference type="SUPFAM" id="SSF47823">
    <property type="entry name" value="lambda integrase-like, N-terminal domain"/>
    <property type="match status" value="1"/>
</dbReference>
<gene>
    <name evidence="2" type="ORF">FHS87_004023</name>
</gene>
<evidence type="ECO:0000313" key="2">
    <source>
        <dbReference type="EMBL" id="MBB5695955.1"/>
    </source>
</evidence>
<dbReference type="Gene3D" id="1.10.150.130">
    <property type="match status" value="1"/>
</dbReference>
<protein>
    <submittedName>
        <fullName evidence="2">Uncharacterized protein</fullName>
    </submittedName>
</protein>
<dbReference type="InterPro" id="IPR010998">
    <property type="entry name" value="Integrase_recombinase_N"/>
</dbReference>
<evidence type="ECO:0000313" key="3">
    <source>
        <dbReference type="Proteomes" id="UP000580654"/>
    </source>
</evidence>
<sequence length="123" mass="13371">MLRLSARSAVFATRARGDATSRAYCSAWQGFEVWCPSFGREPLAGDSETFAMYAVRFADLGPAVSTLHVHFAAIQVAHRLSGIALDLRHPRLLMVLEDIARSTGTRPHKKAAVAGPDVLQLLP</sequence>
<dbReference type="Proteomes" id="UP000580654">
    <property type="component" value="Unassembled WGS sequence"/>
</dbReference>
<evidence type="ECO:0000256" key="1">
    <source>
        <dbReference type="ARBA" id="ARBA00023125"/>
    </source>
</evidence>
<dbReference type="AlphaFoldDB" id="A0A840Y5D3"/>
<keyword evidence="1" id="KW-0238">DNA-binding</keyword>
<dbReference type="EMBL" id="JACIJD010000026">
    <property type="protein sequence ID" value="MBB5695955.1"/>
    <property type="molecule type" value="Genomic_DNA"/>
</dbReference>